<evidence type="ECO:0000256" key="3">
    <source>
        <dbReference type="ARBA" id="ARBA00022691"/>
    </source>
</evidence>
<evidence type="ECO:0000256" key="6">
    <source>
        <dbReference type="PROSITE-ProRule" id="PRU01016"/>
    </source>
</evidence>
<protein>
    <recommendedName>
        <fullName evidence="8">Cytosine-specific methyltransferase</fullName>
        <ecNumber evidence="8">2.1.1.37</ecNumber>
    </recommendedName>
</protein>
<dbReference type="EC" id="2.1.1.37" evidence="8"/>
<dbReference type="GO" id="GO:0009307">
    <property type="term" value="P:DNA restriction-modification system"/>
    <property type="evidence" value="ECO:0007669"/>
    <property type="project" value="UniProtKB-KW"/>
</dbReference>
<evidence type="ECO:0000256" key="7">
    <source>
        <dbReference type="RuleBase" id="RU000416"/>
    </source>
</evidence>
<evidence type="ECO:0000313" key="10">
    <source>
        <dbReference type="Proteomes" id="UP000295197"/>
    </source>
</evidence>
<dbReference type="Gene3D" id="3.40.50.150">
    <property type="entry name" value="Vaccinia Virus protein VP39"/>
    <property type="match status" value="1"/>
</dbReference>
<evidence type="ECO:0000256" key="1">
    <source>
        <dbReference type="ARBA" id="ARBA00022603"/>
    </source>
</evidence>
<dbReference type="AlphaFoldDB" id="A0A4R3VZ55"/>
<name>A0A4R3VZ55_9SPHI</name>
<dbReference type="InterPro" id="IPR001525">
    <property type="entry name" value="C5_MeTfrase"/>
</dbReference>
<dbReference type="RefSeq" id="WP_207895646.1">
    <property type="nucleotide sequence ID" value="NZ_SMBZ01000004.1"/>
</dbReference>
<dbReference type="InterPro" id="IPR050750">
    <property type="entry name" value="C5-MTase"/>
</dbReference>
<evidence type="ECO:0000256" key="2">
    <source>
        <dbReference type="ARBA" id="ARBA00022679"/>
    </source>
</evidence>
<gene>
    <name evidence="9" type="ORF">EDC17_1004136</name>
</gene>
<sequence length="432" mass="49816">MYTQNELETISIVEEPQMFIDFNTYKRKTSVNRKEALKIVSLFSGCGGLDLGFSGNFDFRDRHFDKTKFRIEYSNDIDPAAEYVYNANTSFFNDHKLHREDIKDVNFEDIPDFDFLLAGFPCQPFSNAGLRKGINDERGNLFEECERLLKVGLQRENKPIGFVFENVKGILSSKMADGTSIPDEIVKRTEKLGFKTCYKLLKTSNYGVPSNRQRLIIIGLRKDLDLGHFDFNLLEQIVMEYNLPNEVYNPYDLYLGSALCDIPKSAPQANDYWKYSPGGQYMVDKIGPCEDGKEALTKFKKRTPLNQISKTISQGKSWKSMNPEDMSERFRRIWDNPKKYHAPNFYRRFALGEINGTITASAQPENCGITHPFENRRFTIREIARIQSFPDNFKFPYKTIANAYKVIGNAVPPVFAWVIAKALEKHLENGKY</sequence>
<proteinExistence type="inferred from homology"/>
<dbReference type="InterPro" id="IPR018117">
    <property type="entry name" value="C5_DNA_meth_AS"/>
</dbReference>
<evidence type="ECO:0000256" key="8">
    <source>
        <dbReference type="RuleBase" id="RU000417"/>
    </source>
</evidence>
<comment type="catalytic activity">
    <reaction evidence="5 8">
        <text>a 2'-deoxycytidine in DNA + S-adenosyl-L-methionine = a 5-methyl-2'-deoxycytidine in DNA + S-adenosyl-L-homocysteine + H(+)</text>
        <dbReference type="Rhea" id="RHEA:13681"/>
        <dbReference type="Rhea" id="RHEA-COMP:11369"/>
        <dbReference type="Rhea" id="RHEA-COMP:11370"/>
        <dbReference type="ChEBI" id="CHEBI:15378"/>
        <dbReference type="ChEBI" id="CHEBI:57856"/>
        <dbReference type="ChEBI" id="CHEBI:59789"/>
        <dbReference type="ChEBI" id="CHEBI:85452"/>
        <dbReference type="ChEBI" id="CHEBI:85454"/>
        <dbReference type="EC" id="2.1.1.37"/>
    </reaction>
</comment>
<comment type="similarity">
    <text evidence="6 7">Belongs to the class I-like SAM-binding methyltransferase superfamily. C5-methyltransferase family.</text>
</comment>
<reference evidence="9 10" key="1">
    <citation type="submission" date="2019-03" db="EMBL/GenBank/DDBJ databases">
        <title>Genomic Encyclopedia of Type Strains, Phase IV (KMG-IV): sequencing the most valuable type-strain genomes for metagenomic binning, comparative biology and taxonomic classification.</title>
        <authorList>
            <person name="Goeker M."/>
        </authorList>
    </citation>
    <scope>NUCLEOTIDE SEQUENCE [LARGE SCALE GENOMIC DNA]</scope>
    <source>
        <strain evidence="9 10">DSM 22362</strain>
    </source>
</reference>
<dbReference type="PANTHER" id="PTHR46098">
    <property type="entry name" value="TRNA (CYTOSINE(38)-C(5))-METHYLTRANSFERASE"/>
    <property type="match status" value="1"/>
</dbReference>
<evidence type="ECO:0000313" key="9">
    <source>
        <dbReference type="EMBL" id="TCV19614.1"/>
    </source>
</evidence>
<dbReference type="PRINTS" id="PR00105">
    <property type="entry name" value="C5METTRFRASE"/>
</dbReference>
<keyword evidence="10" id="KW-1185">Reference proteome</keyword>
<keyword evidence="3 6" id="KW-0949">S-adenosyl-L-methionine</keyword>
<keyword evidence="2 6" id="KW-0808">Transferase</keyword>
<dbReference type="Gene3D" id="3.90.120.10">
    <property type="entry name" value="DNA Methylase, subunit A, domain 2"/>
    <property type="match status" value="1"/>
</dbReference>
<dbReference type="Proteomes" id="UP000295197">
    <property type="component" value="Unassembled WGS sequence"/>
</dbReference>
<dbReference type="PROSITE" id="PS00094">
    <property type="entry name" value="C5_MTASE_1"/>
    <property type="match status" value="1"/>
</dbReference>
<dbReference type="Pfam" id="PF00145">
    <property type="entry name" value="DNA_methylase"/>
    <property type="match status" value="1"/>
</dbReference>
<evidence type="ECO:0000256" key="4">
    <source>
        <dbReference type="ARBA" id="ARBA00022747"/>
    </source>
</evidence>
<dbReference type="GO" id="GO:0032259">
    <property type="term" value="P:methylation"/>
    <property type="evidence" value="ECO:0007669"/>
    <property type="project" value="UniProtKB-KW"/>
</dbReference>
<dbReference type="SUPFAM" id="SSF53335">
    <property type="entry name" value="S-adenosyl-L-methionine-dependent methyltransferases"/>
    <property type="match status" value="1"/>
</dbReference>
<dbReference type="InterPro" id="IPR029063">
    <property type="entry name" value="SAM-dependent_MTases_sf"/>
</dbReference>
<dbReference type="NCBIfam" id="TIGR00675">
    <property type="entry name" value="dcm"/>
    <property type="match status" value="1"/>
</dbReference>
<keyword evidence="1 6" id="KW-0489">Methyltransferase</keyword>
<dbReference type="PANTHER" id="PTHR46098:SF1">
    <property type="entry name" value="TRNA (CYTOSINE(38)-C(5))-METHYLTRANSFERASE"/>
    <property type="match status" value="1"/>
</dbReference>
<dbReference type="PROSITE" id="PS51679">
    <property type="entry name" value="SAM_MT_C5"/>
    <property type="match status" value="1"/>
</dbReference>
<feature type="active site" evidence="6">
    <location>
        <position position="122"/>
    </location>
</feature>
<dbReference type="EMBL" id="SMBZ01000004">
    <property type="protein sequence ID" value="TCV19614.1"/>
    <property type="molecule type" value="Genomic_DNA"/>
</dbReference>
<keyword evidence="4" id="KW-0680">Restriction system</keyword>
<organism evidence="9 10">
    <name type="scientific">Sphingobacterium alimentarium</name>
    <dbReference type="NCBI Taxonomy" id="797292"/>
    <lineage>
        <taxon>Bacteria</taxon>
        <taxon>Pseudomonadati</taxon>
        <taxon>Bacteroidota</taxon>
        <taxon>Sphingobacteriia</taxon>
        <taxon>Sphingobacteriales</taxon>
        <taxon>Sphingobacteriaceae</taxon>
        <taxon>Sphingobacterium</taxon>
    </lineage>
</organism>
<accession>A0A4R3VZ55</accession>
<dbReference type="GO" id="GO:0003886">
    <property type="term" value="F:DNA (cytosine-5-)-methyltransferase activity"/>
    <property type="evidence" value="ECO:0007669"/>
    <property type="project" value="UniProtKB-EC"/>
</dbReference>
<evidence type="ECO:0000256" key="5">
    <source>
        <dbReference type="ARBA" id="ARBA00047422"/>
    </source>
</evidence>
<comment type="caution">
    <text evidence="9">The sequence shown here is derived from an EMBL/GenBank/DDBJ whole genome shotgun (WGS) entry which is preliminary data.</text>
</comment>